<dbReference type="AlphaFoldDB" id="A0AAN9T685"/>
<dbReference type="EC" id="6.2.1.3" evidence="13"/>
<organism evidence="15 16">
    <name type="scientific">Parthenolecanium corni</name>
    <dbReference type="NCBI Taxonomy" id="536013"/>
    <lineage>
        <taxon>Eukaryota</taxon>
        <taxon>Metazoa</taxon>
        <taxon>Ecdysozoa</taxon>
        <taxon>Arthropoda</taxon>
        <taxon>Hexapoda</taxon>
        <taxon>Insecta</taxon>
        <taxon>Pterygota</taxon>
        <taxon>Neoptera</taxon>
        <taxon>Paraneoptera</taxon>
        <taxon>Hemiptera</taxon>
        <taxon>Sternorrhyncha</taxon>
        <taxon>Coccoidea</taxon>
        <taxon>Coccidae</taxon>
        <taxon>Parthenolecanium</taxon>
    </lineage>
</organism>
<evidence type="ECO:0000256" key="10">
    <source>
        <dbReference type="ARBA" id="ARBA00024548"/>
    </source>
</evidence>
<dbReference type="GO" id="GO:0005524">
    <property type="term" value="F:ATP binding"/>
    <property type="evidence" value="ECO:0007669"/>
    <property type="project" value="UniProtKB-KW"/>
</dbReference>
<comment type="caution">
    <text evidence="15">The sequence shown here is derived from an EMBL/GenBank/DDBJ whole genome shotgun (WGS) entry which is preliminary data.</text>
</comment>
<accession>A0AAN9T685</accession>
<evidence type="ECO:0000256" key="8">
    <source>
        <dbReference type="ARBA" id="ARBA00024495"/>
    </source>
</evidence>
<dbReference type="PANTHER" id="PTHR43272:SF107">
    <property type="entry name" value="LONG-CHAIN-FATTY-ACID--COA LIGASE 5"/>
    <property type="match status" value="1"/>
</dbReference>
<dbReference type="PROSITE" id="PS00455">
    <property type="entry name" value="AMP_BINDING"/>
    <property type="match status" value="1"/>
</dbReference>
<evidence type="ECO:0000256" key="2">
    <source>
        <dbReference type="ARBA" id="ARBA00022598"/>
    </source>
</evidence>
<evidence type="ECO:0000313" key="16">
    <source>
        <dbReference type="Proteomes" id="UP001367676"/>
    </source>
</evidence>
<comment type="catalytic activity">
    <reaction evidence="8">
        <text>12-hydroxy-(5Z,8Z,10E,14Z)-eicosatetraenoate + ATP + CoA = 12-hydroxy-(5Z,8Z,10E,14Z)-eicosatetraenoyl-CoA + AMP + diphosphate</text>
        <dbReference type="Rhea" id="RHEA:52112"/>
        <dbReference type="ChEBI" id="CHEBI:30616"/>
        <dbReference type="ChEBI" id="CHEBI:33019"/>
        <dbReference type="ChEBI" id="CHEBI:57287"/>
        <dbReference type="ChEBI" id="CHEBI:90718"/>
        <dbReference type="ChEBI" id="CHEBI:136408"/>
        <dbReference type="ChEBI" id="CHEBI:456215"/>
    </reaction>
    <physiologicalReaction direction="left-to-right" evidence="8">
        <dbReference type="Rhea" id="RHEA:52113"/>
    </physiologicalReaction>
</comment>
<dbReference type="EMBL" id="JBBCAQ010000036">
    <property type="protein sequence ID" value="KAK7575578.1"/>
    <property type="molecule type" value="Genomic_DNA"/>
</dbReference>
<comment type="function">
    <text evidence="13">Catalyzes the conversion of long-chain fatty acids to their active form acyl-CoAs for both synthesis of cellular lipids, and degradation via beta-oxidation.</text>
</comment>
<comment type="catalytic activity">
    <reaction evidence="9">
        <text>15-hydroxy-(5Z,8Z,11Z,13E)-eicosatetraenoate + ATP + CoA = 15-hydroxy-(5Z,8Z,11Z,13E)-eicosatetraenoyl-CoA + AMP + diphosphate</text>
        <dbReference type="Rhea" id="RHEA:52116"/>
        <dbReference type="ChEBI" id="CHEBI:30616"/>
        <dbReference type="ChEBI" id="CHEBI:33019"/>
        <dbReference type="ChEBI" id="CHEBI:57287"/>
        <dbReference type="ChEBI" id="CHEBI:78832"/>
        <dbReference type="ChEBI" id="CHEBI:136409"/>
        <dbReference type="ChEBI" id="CHEBI:456215"/>
    </reaction>
    <physiologicalReaction direction="left-to-right" evidence="9">
        <dbReference type="Rhea" id="RHEA:52117"/>
    </physiologicalReaction>
</comment>
<keyword evidence="13" id="KW-0443">Lipid metabolism</keyword>
<dbReference type="SUPFAM" id="SSF56801">
    <property type="entry name" value="Acetyl-CoA synthetase-like"/>
    <property type="match status" value="1"/>
</dbReference>
<evidence type="ECO:0000256" key="9">
    <source>
        <dbReference type="ARBA" id="ARBA00024532"/>
    </source>
</evidence>
<comment type="catalytic activity">
    <reaction evidence="7">
        <text>a long-chain fatty acid + ATP + CoA = a long-chain fatty acyl-CoA + AMP + diphosphate</text>
        <dbReference type="Rhea" id="RHEA:15421"/>
        <dbReference type="ChEBI" id="CHEBI:30616"/>
        <dbReference type="ChEBI" id="CHEBI:33019"/>
        <dbReference type="ChEBI" id="CHEBI:57287"/>
        <dbReference type="ChEBI" id="CHEBI:57560"/>
        <dbReference type="ChEBI" id="CHEBI:83139"/>
        <dbReference type="ChEBI" id="CHEBI:456215"/>
        <dbReference type="EC" id="6.2.1.3"/>
    </reaction>
    <physiologicalReaction direction="left-to-right" evidence="7">
        <dbReference type="Rhea" id="RHEA:15422"/>
    </physiologicalReaction>
</comment>
<dbReference type="GO" id="GO:0016020">
    <property type="term" value="C:membrane"/>
    <property type="evidence" value="ECO:0007669"/>
    <property type="project" value="TreeGrafter"/>
</dbReference>
<dbReference type="Gene3D" id="3.40.50.12780">
    <property type="entry name" value="N-terminal domain of ligase-like"/>
    <property type="match status" value="1"/>
</dbReference>
<dbReference type="GO" id="GO:0047676">
    <property type="term" value="F:arachidonate-CoA ligase activity"/>
    <property type="evidence" value="ECO:0007669"/>
    <property type="project" value="UniProtKB-EC"/>
</dbReference>
<comment type="catalytic activity">
    <reaction evidence="11">
        <text>(E)-hexadec-2-enoate + ATP + CoA = (2E)-hexadecenoyl-CoA + AMP + diphosphate</text>
        <dbReference type="Rhea" id="RHEA:36139"/>
        <dbReference type="ChEBI" id="CHEBI:30616"/>
        <dbReference type="ChEBI" id="CHEBI:33019"/>
        <dbReference type="ChEBI" id="CHEBI:57287"/>
        <dbReference type="ChEBI" id="CHEBI:61526"/>
        <dbReference type="ChEBI" id="CHEBI:72745"/>
        <dbReference type="ChEBI" id="CHEBI:456215"/>
    </reaction>
    <physiologicalReaction direction="left-to-right" evidence="11">
        <dbReference type="Rhea" id="RHEA:36140"/>
    </physiologicalReaction>
</comment>
<gene>
    <name evidence="15" type="ORF">V9T40_011864</name>
</gene>
<keyword evidence="4 13" id="KW-0276">Fatty acid metabolism</keyword>
<dbReference type="GO" id="GO:0005783">
    <property type="term" value="C:endoplasmic reticulum"/>
    <property type="evidence" value="ECO:0007669"/>
    <property type="project" value="TreeGrafter"/>
</dbReference>
<evidence type="ECO:0000256" key="6">
    <source>
        <dbReference type="ARBA" id="ARBA00024469"/>
    </source>
</evidence>
<comment type="similarity">
    <text evidence="1 13">Belongs to the ATP-dependent AMP-binding enzyme family.</text>
</comment>
<comment type="catalytic activity">
    <reaction evidence="6">
        <text>5-hydroxy-(6E,8Z,11Z,14Z)-eicosatetraenoate + ATP + CoA = 5-hydroxy-(6E,8Z,11Z,14Z)-eicosatetraenoyl-CoA + AMP + diphosphate</text>
        <dbReference type="Rhea" id="RHEA:52108"/>
        <dbReference type="ChEBI" id="CHEBI:30616"/>
        <dbReference type="ChEBI" id="CHEBI:33019"/>
        <dbReference type="ChEBI" id="CHEBI:57287"/>
        <dbReference type="ChEBI" id="CHEBI:65341"/>
        <dbReference type="ChEBI" id="CHEBI:136407"/>
        <dbReference type="ChEBI" id="CHEBI:456215"/>
    </reaction>
    <physiologicalReaction direction="left-to-right" evidence="6">
        <dbReference type="Rhea" id="RHEA:52109"/>
    </physiologicalReaction>
</comment>
<feature type="domain" description="AMP-dependent synthetase/ligase" evidence="14">
    <location>
        <begin position="83"/>
        <end position="483"/>
    </location>
</feature>
<dbReference type="InterPro" id="IPR042099">
    <property type="entry name" value="ANL_N_sf"/>
</dbReference>
<name>A0AAN9T685_9HEMI</name>
<keyword evidence="3 13" id="KW-0547">Nucleotide-binding</keyword>
<evidence type="ECO:0000256" key="13">
    <source>
        <dbReference type="RuleBase" id="RU369030"/>
    </source>
</evidence>
<keyword evidence="16" id="KW-1185">Reference proteome</keyword>
<evidence type="ECO:0000256" key="5">
    <source>
        <dbReference type="ARBA" id="ARBA00022840"/>
    </source>
</evidence>
<evidence type="ECO:0000313" key="15">
    <source>
        <dbReference type="EMBL" id="KAK7575578.1"/>
    </source>
</evidence>
<comment type="catalytic activity">
    <reaction evidence="10">
        <text>(5Z,8Z,11Z,14Z)-eicosatetraenoate + ATP + CoA = (5Z,8Z,11Z,14Z)-eicosatetraenoyl-CoA + AMP + diphosphate</text>
        <dbReference type="Rhea" id="RHEA:19713"/>
        <dbReference type="ChEBI" id="CHEBI:30616"/>
        <dbReference type="ChEBI" id="CHEBI:32395"/>
        <dbReference type="ChEBI" id="CHEBI:33019"/>
        <dbReference type="ChEBI" id="CHEBI:57287"/>
        <dbReference type="ChEBI" id="CHEBI:57368"/>
        <dbReference type="ChEBI" id="CHEBI:456215"/>
        <dbReference type="EC" id="6.2.1.15"/>
    </reaction>
    <physiologicalReaction direction="left-to-right" evidence="10">
        <dbReference type="Rhea" id="RHEA:19714"/>
    </physiologicalReaction>
</comment>
<evidence type="ECO:0000256" key="3">
    <source>
        <dbReference type="ARBA" id="ARBA00022741"/>
    </source>
</evidence>
<evidence type="ECO:0000256" key="1">
    <source>
        <dbReference type="ARBA" id="ARBA00006432"/>
    </source>
</evidence>
<sequence length="660" mass="74189">MSFCCQACCSSEQIKIPADLSRQSNLLKSHDIIHVSTFYKDATEGKFISYLYDDAKTLYETFRKGARVSANGLCLGFRDSLSKPYTWWKYNEVLMKIRNFGSGLVLMGLQPSPHTFLGIYSNNCPEWVITEQAAYSYSMVLVSLNDTLGPDACSFIINQAEISVIIVDSDSKCNQLIDRAPKCLRKIIATKDVRSPTVLRAKNRGIEIVYFRNVEHQGSLKSQPEIPPKPSDLCTVCYTSGTTGNPKGVMLSHANVVAAISAVLLQLGDCKPNSSDSMISYLPMAYMLERCCQNGMYLVGGRVGFFNGNMKYISEDMKILKPTIIPAVPRLLNRIYDNEMAVIRPSFFKRMLFNLAMNAKHSQLKRGIIQKNTIWDRLVFRKVQENMGGRLRLMMVGSAPLAGSVLMFMRCALGCVILEGYGQTECVAPITLTVNGDCSTEHVGPPIACNAIKLADVAEMEYFASCNQGEICVKGTNVFLGYFKEIDTTLQTVDENGWHHTGDIGTWLPNGTLKIIDRKRHIFKLAQGEYVVPDKIEEIYLKSQYIRQIFVYGESLKSNIIAIVVPDVHVVKSWALEHDMNSTLSELCENEQVKSLIMEDMAVWAKDAGLKPFEQVKDIYLHPDPFSVQNGLLTPTFKYKRLQLKSYFKPQIEDMYKKLG</sequence>
<evidence type="ECO:0000259" key="14">
    <source>
        <dbReference type="Pfam" id="PF00501"/>
    </source>
</evidence>
<dbReference type="InterPro" id="IPR000873">
    <property type="entry name" value="AMP-dep_synth/lig_dom"/>
</dbReference>
<proteinExistence type="inferred from homology"/>
<protein>
    <recommendedName>
        <fullName evidence="13">Long-chain-fatty-acid--CoA ligase</fullName>
        <ecNumber evidence="13">6.2.1.3</ecNumber>
    </recommendedName>
</protein>
<dbReference type="Pfam" id="PF00501">
    <property type="entry name" value="AMP-binding"/>
    <property type="match status" value="1"/>
</dbReference>
<dbReference type="Proteomes" id="UP001367676">
    <property type="component" value="Unassembled WGS sequence"/>
</dbReference>
<dbReference type="CDD" id="cd05927">
    <property type="entry name" value="LC-FACS_euk"/>
    <property type="match status" value="1"/>
</dbReference>
<dbReference type="InterPro" id="IPR045311">
    <property type="entry name" value="LC-FACS_euk"/>
</dbReference>
<evidence type="ECO:0000256" key="11">
    <source>
        <dbReference type="ARBA" id="ARBA00024565"/>
    </source>
</evidence>
<keyword evidence="2 13" id="KW-0436">Ligase</keyword>
<evidence type="ECO:0000256" key="12">
    <source>
        <dbReference type="ARBA" id="ARBA00049139"/>
    </source>
</evidence>
<dbReference type="PANTHER" id="PTHR43272">
    <property type="entry name" value="LONG-CHAIN-FATTY-ACID--COA LIGASE"/>
    <property type="match status" value="1"/>
</dbReference>
<comment type="catalytic activity">
    <reaction evidence="12">
        <text>hexadecanoate + ATP + CoA = hexadecanoyl-CoA + AMP + diphosphate</text>
        <dbReference type="Rhea" id="RHEA:30751"/>
        <dbReference type="ChEBI" id="CHEBI:7896"/>
        <dbReference type="ChEBI" id="CHEBI:30616"/>
        <dbReference type="ChEBI" id="CHEBI:33019"/>
        <dbReference type="ChEBI" id="CHEBI:57287"/>
        <dbReference type="ChEBI" id="CHEBI:57379"/>
        <dbReference type="ChEBI" id="CHEBI:456215"/>
    </reaction>
    <physiologicalReaction direction="left-to-right" evidence="12">
        <dbReference type="Rhea" id="RHEA:30752"/>
    </physiologicalReaction>
</comment>
<evidence type="ECO:0000256" key="4">
    <source>
        <dbReference type="ARBA" id="ARBA00022832"/>
    </source>
</evidence>
<evidence type="ECO:0000256" key="7">
    <source>
        <dbReference type="ARBA" id="ARBA00024484"/>
    </source>
</evidence>
<reference evidence="15 16" key="1">
    <citation type="submission" date="2024-03" db="EMBL/GenBank/DDBJ databases">
        <title>Adaptation during the transition from Ophiocordyceps entomopathogen to insect associate is accompanied by gene loss and intensified selection.</title>
        <authorList>
            <person name="Ward C.M."/>
            <person name="Onetto C.A."/>
            <person name="Borneman A.R."/>
        </authorList>
    </citation>
    <scope>NUCLEOTIDE SEQUENCE [LARGE SCALE GENOMIC DNA]</scope>
    <source>
        <strain evidence="15">AWRI1</strain>
        <tissue evidence="15">Single Adult Female</tissue>
    </source>
</reference>
<keyword evidence="5 13" id="KW-0067">ATP-binding</keyword>
<dbReference type="InterPro" id="IPR020845">
    <property type="entry name" value="AMP-binding_CS"/>
</dbReference>